<evidence type="ECO:0000259" key="6">
    <source>
        <dbReference type="Pfam" id="PF01061"/>
    </source>
</evidence>
<dbReference type="GO" id="GO:0140359">
    <property type="term" value="F:ABC-type transporter activity"/>
    <property type="evidence" value="ECO:0007669"/>
    <property type="project" value="InterPro"/>
</dbReference>
<reference evidence="8 10" key="3">
    <citation type="submission" date="2017-12" db="EMBL/GenBank/DDBJ databases">
        <title>Phylogenetic diversity of female urinary microbiome.</title>
        <authorList>
            <person name="Thomas-White K."/>
            <person name="Wolfe A.J."/>
        </authorList>
    </citation>
    <scope>NUCLEOTIDE SEQUENCE [LARGE SCALE GENOMIC DNA]</scope>
    <source>
        <strain evidence="8 10">UMB0139</strain>
    </source>
</reference>
<keyword evidence="9" id="KW-1185">Reference proteome</keyword>
<evidence type="ECO:0000256" key="1">
    <source>
        <dbReference type="ARBA" id="ARBA00004141"/>
    </source>
</evidence>
<gene>
    <name evidence="7" type="ORF">AWM72_06115</name>
    <name evidence="8" type="ORF">CYJ28_09375</name>
</gene>
<sequence>MKFIILNNNLKRLFQVQSYLWLSILIVFVTVAASAFVITMDLPKPIIGVDSSASDLLALDNDALTVEALSGDKQDFTPLITGQYDAYISKGEGKYHVTTVRNSALGGGLSQWLNEGKIPSQPASSEDHFKVLLSVLAMTSMILSLILYRFYFDDRQGIVKRIYSSGLSTFSYLSQQVLFTFLLLFIINALACATLLPMFDLALSGHLFLYLFLIELFAANFGMFLSTLTKKNQGALLVGTMLSVLTMLLSGALLPVKGDTLQELIQPFFPQYYISKFGDDLDGQSLALGQSLGPILIYILAFFLLGYLIQKRRIED</sequence>
<dbReference type="EMBL" id="CP014160">
    <property type="protein sequence ID" value="AMB94363.1"/>
    <property type="molecule type" value="Genomic_DNA"/>
</dbReference>
<accession>A0A0X8FBT4</accession>
<feature type="transmembrane region" description="Helical" evidence="5">
    <location>
        <begin position="208"/>
        <end position="228"/>
    </location>
</feature>
<keyword evidence="2 5" id="KW-0812">Transmembrane</keyword>
<reference evidence="9" key="2">
    <citation type="submission" date="2016-01" db="EMBL/GenBank/DDBJ databases">
        <title>Six Aerococcus type strain genome sequencing and assembly using PacBio and Illumina Hiseq.</title>
        <authorList>
            <person name="Carkaci D."/>
            <person name="Dargis R."/>
            <person name="Nielsen X.C."/>
            <person name="Skovgaard O."/>
            <person name="Fuursted K."/>
            <person name="Christensen J.J."/>
        </authorList>
    </citation>
    <scope>NUCLEOTIDE SEQUENCE [LARGE SCALE GENOMIC DNA]</scope>
    <source>
        <strain evidence="9">CCUG43001</strain>
    </source>
</reference>
<feature type="transmembrane region" description="Helical" evidence="5">
    <location>
        <begin position="172"/>
        <end position="196"/>
    </location>
</feature>
<dbReference type="Pfam" id="PF01061">
    <property type="entry name" value="ABC2_membrane"/>
    <property type="match status" value="1"/>
</dbReference>
<dbReference type="EMBL" id="PKGY01000007">
    <property type="protein sequence ID" value="PKZ20686.1"/>
    <property type="molecule type" value="Genomic_DNA"/>
</dbReference>
<dbReference type="InterPro" id="IPR013525">
    <property type="entry name" value="ABC2_TM"/>
</dbReference>
<organism evidence="7 9">
    <name type="scientific">Aerococcus sanguinicola</name>
    <dbReference type="NCBI Taxonomy" id="119206"/>
    <lineage>
        <taxon>Bacteria</taxon>
        <taxon>Bacillati</taxon>
        <taxon>Bacillota</taxon>
        <taxon>Bacilli</taxon>
        <taxon>Lactobacillales</taxon>
        <taxon>Aerococcaceae</taxon>
        <taxon>Aerococcus</taxon>
    </lineage>
</organism>
<name>A0A0X8FBT4_9LACT</name>
<feature type="transmembrane region" description="Helical" evidence="5">
    <location>
        <begin position="291"/>
        <end position="309"/>
    </location>
</feature>
<dbReference type="Proteomes" id="UP000069912">
    <property type="component" value="Chromosome"/>
</dbReference>
<dbReference type="RefSeq" id="WP_067974878.1">
    <property type="nucleotide sequence ID" value="NZ_CAJHKM010000001.1"/>
</dbReference>
<evidence type="ECO:0000256" key="3">
    <source>
        <dbReference type="ARBA" id="ARBA00022989"/>
    </source>
</evidence>
<feature type="transmembrane region" description="Helical" evidence="5">
    <location>
        <begin position="235"/>
        <end position="254"/>
    </location>
</feature>
<protein>
    <submittedName>
        <fullName evidence="7 8">ABC transporter</fullName>
    </submittedName>
</protein>
<dbReference type="GO" id="GO:0016020">
    <property type="term" value="C:membrane"/>
    <property type="evidence" value="ECO:0007669"/>
    <property type="project" value="UniProtKB-SubCell"/>
</dbReference>
<dbReference type="KEGG" id="asan:AWM72_06115"/>
<dbReference type="Proteomes" id="UP000234239">
    <property type="component" value="Unassembled WGS sequence"/>
</dbReference>
<keyword evidence="4 5" id="KW-0472">Membrane</keyword>
<feature type="transmembrane region" description="Helical" evidence="5">
    <location>
        <begin position="20"/>
        <end position="40"/>
    </location>
</feature>
<evidence type="ECO:0000256" key="4">
    <source>
        <dbReference type="ARBA" id="ARBA00023136"/>
    </source>
</evidence>
<keyword evidence="3 5" id="KW-1133">Transmembrane helix</keyword>
<evidence type="ECO:0000256" key="2">
    <source>
        <dbReference type="ARBA" id="ARBA00022692"/>
    </source>
</evidence>
<evidence type="ECO:0000313" key="10">
    <source>
        <dbReference type="Proteomes" id="UP000234239"/>
    </source>
</evidence>
<comment type="subcellular location">
    <subcellularLocation>
        <location evidence="1">Membrane</location>
        <topology evidence="1">Multi-pass membrane protein</topology>
    </subcellularLocation>
</comment>
<dbReference type="OrthoDB" id="1655516at2"/>
<evidence type="ECO:0000313" key="7">
    <source>
        <dbReference type="EMBL" id="AMB94363.1"/>
    </source>
</evidence>
<evidence type="ECO:0000256" key="5">
    <source>
        <dbReference type="SAM" id="Phobius"/>
    </source>
</evidence>
<feature type="transmembrane region" description="Helical" evidence="5">
    <location>
        <begin position="131"/>
        <end position="151"/>
    </location>
</feature>
<evidence type="ECO:0000313" key="9">
    <source>
        <dbReference type="Proteomes" id="UP000069912"/>
    </source>
</evidence>
<dbReference type="AlphaFoldDB" id="A0A0X8FBT4"/>
<evidence type="ECO:0000313" key="8">
    <source>
        <dbReference type="EMBL" id="PKZ20686.1"/>
    </source>
</evidence>
<proteinExistence type="predicted"/>
<feature type="domain" description="ABC-2 type transporter transmembrane" evidence="6">
    <location>
        <begin position="132"/>
        <end position="257"/>
    </location>
</feature>
<reference evidence="7 9" key="1">
    <citation type="journal article" date="2016" name="Genome Announc.">
        <title>Complete Genome Sequences of Aerococcus christensenii CCUG 28831T, Aerococcus sanguinicola CCUG 43001T, Aerococcus urinae CCUG 36881T, Aerococcus urinaeequi CCUG 28094T, Aerococcus urinaehominis CCUG 42038 BT, and Aerococcus viridans CCUG 4311T.</title>
        <authorList>
            <person name="Carkaci D."/>
            <person name="Dargis R."/>
            <person name="Nielsen X.C."/>
            <person name="Skovgaard O."/>
            <person name="Fuursted K."/>
            <person name="Christensen J.J."/>
        </authorList>
    </citation>
    <scope>NUCLEOTIDE SEQUENCE [LARGE SCALE GENOMIC DNA]</scope>
    <source>
        <strain evidence="7 9">CCUG43001</strain>
    </source>
</reference>
<dbReference type="GeneID" id="92903640"/>